<keyword evidence="1" id="KW-0732">Signal</keyword>
<dbReference type="RefSeq" id="WP_376858758.1">
    <property type="nucleotide sequence ID" value="NZ_JBHSLA010000001.1"/>
</dbReference>
<accession>A0ABW0C4H3</accession>
<feature type="signal peptide" evidence="1">
    <location>
        <begin position="1"/>
        <end position="20"/>
    </location>
</feature>
<feature type="chain" id="PRO_5045377891" evidence="1">
    <location>
        <begin position="21"/>
        <end position="205"/>
    </location>
</feature>
<dbReference type="EMBL" id="JBHSLA010000001">
    <property type="protein sequence ID" value="MFC5194550.1"/>
    <property type="molecule type" value="Genomic_DNA"/>
</dbReference>
<gene>
    <name evidence="3" type="ORF">ACFPH8_04330</name>
</gene>
<feature type="domain" description="DUF6705" evidence="2">
    <location>
        <begin position="1"/>
        <end position="205"/>
    </location>
</feature>
<dbReference type="InterPro" id="IPR046551">
    <property type="entry name" value="DUF6705"/>
</dbReference>
<proteinExistence type="predicted"/>
<evidence type="ECO:0000256" key="1">
    <source>
        <dbReference type="SAM" id="SignalP"/>
    </source>
</evidence>
<keyword evidence="4" id="KW-1185">Reference proteome</keyword>
<evidence type="ECO:0000313" key="3">
    <source>
        <dbReference type="EMBL" id="MFC5194550.1"/>
    </source>
</evidence>
<evidence type="ECO:0000313" key="4">
    <source>
        <dbReference type="Proteomes" id="UP001596162"/>
    </source>
</evidence>
<protein>
    <submittedName>
        <fullName evidence="3">DUF6705 family protein</fullName>
    </submittedName>
</protein>
<reference evidence="4" key="1">
    <citation type="journal article" date="2019" name="Int. J. Syst. Evol. Microbiol.">
        <title>The Global Catalogue of Microorganisms (GCM) 10K type strain sequencing project: providing services to taxonomists for standard genome sequencing and annotation.</title>
        <authorList>
            <consortium name="The Broad Institute Genomics Platform"/>
            <consortium name="The Broad Institute Genome Sequencing Center for Infectious Disease"/>
            <person name="Wu L."/>
            <person name="Ma J."/>
        </authorList>
    </citation>
    <scope>NUCLEOTIDE SEQUENCE [LARGE SCALE GENOMIC DNA]</scope>
    <source>
        <strain evidence="4">JCM 17978</strain>
    </source>
</reference>
<dbReference type="Pfam" id="PF20448">
    <property type="entry name" value="DUF6705"/>
    <property type="match status" value="1"/>
</dbReference>
<name>A0ABW0C4H3_9FLAO</name>
<sequence>MKTPIYIILLFLFSMSTCKAQVPLIEKYGNITNGIYYQDTNNDLGKLEGVWLFENNNEILKIQLMKKEQDLVSYSNVSYLEDVLYGEYQYVNANNVQVVNTLSNIFAYTDVSEHLIYGNYIMEATHVPVCNDCLPDERRVEVSIQDPARDYFDYNMIIRHVPAQQSGTPEHIIVRIKMSDMGLYPEGQPTDDRLPLRRELILYKQ</sequence>
<dbReference type="Proteomes" id="UP001596162">
    <property type="component" value="Unassembled WGS sequence"/>
</dbReference>
<organism evidence="3 4">
    <name type="scientific">Bizionia hallyeonensis</name>
    <dbReference type="NCBI Taxonomy" id="1123757"/>
    <lineage>
        <taxon>Bacteria</taxon>
        <taxon>Pseudomonadati</taxon>
        <taxon>Bacteroidota</taxon>
        <taxon>Flavobacteriia</taxon>
        <taxon>Flavobacteriales</taxon>
        <taxon>Flavobacteriaceae</taxon>
        <taxon>Bizionia</taxon>
    </lineage>
</organism>
<comment type="caution">
    <text evidence="3">The sequence shown here is derived from an EMBL/GenBank/DDBJ whole genome shotgun (WGS) entry which is preliminary data.</text>
</comment>
<evidence type="ECO:0000259" key="2">
    <source>
        <dbReference type="Pfam" id="PF20448"/>
    </source>
</evidence>